<evidence type="ECO:0000259" key="2">
    <source>
        <dbReference type="Pfam" id="PF01261"/>
    </source>
</evidence>
<dbReference type="Pfam" id="PF01261">
    <property type="entry name" value="AP_endonuc_2"/>
    <property type="match status" value="1"/>
</dbReference>
<dbReference type="EMBL" id="BAAAQT010000005">
    <property type="protein sequence ID" value="GAA2171873.1"/>
    <property type="molecule type" value="Genomic_DNA"/>
</dbReference>
<keyword evidence="4" id="KW-1185">Reference proteome</keyword>
<proteinExistence type="predicted"/>
<sequence>MTHRATALQLYSVRERLDEGLAPALERIAAAGFSRIEPYDLLRLADELRTAMPAAGLTAPTAHARLLGDDQEAVLAAAASLGVATIVDPMTEAERWRTRDDVLRVADDLNAAAVRAAAHGLVLGYHNHAWEAQVVDGDATGLDVLADALDPAVVLEVDAYWAAVGGADVPALLARLGDRVRALHLKDAPLVDGSLSHDPHDQLPVGQGALDWRAILAAAPTAELLVVEFDQYRGDVLEGAAASLAAIDALVA</sequence>
<dbReference type="InterPro" id="IPR050312">
    <property type="entry name" value="IolE/XylAMocC-like"/>
</dbReference>
<reference evidence="4" key="1">
    <citation type="journal article" date="2019" name="Int. J. Syst. Evol. Microbiol.">
        <title>The Global Catalogue of Microorganisms (GCM) 10K type strain sequencing project: providing services to taxonomists for standard genome sequencing and annotation.</title>
        <authorList>
            <consortium name="The Broad Institute Genomics Platform"/>
            <consortium name="The Broad Institute Genome Sequencing Center for Infectious Disease"/>
            <person name="Wu L."/>
            <person name="Ma J."/>
        </authorList>
    </citation>
    <scope>NUCLEOTIDE SEQUENCE [LARGE SCALE GENOMIC DNA]</scope>
    <source>
        <strain evidence="4">JCM 16026</strain>
    </source>
</reference>
<dbReference type="InterPro" id="IPR036237">
    <property type="entry name" value="Xyl_isomerase-like_sf"/>
</dbReference>
<feature type="domain" description="Xylose isomerase-like TIM barrel" evidence="2">
    <location>
        <begin position="28"/>
        <end position="218"/>
    </location>
</feature>
<protein>
    <submittedName>
        <fullName evidence="3">Sugar phosphate isomerase/epimerase</fullName>
    </submittedName>
</protein>
<evidence type="ECO:0000313" key="4">
    <source>
        <dbReference type="Proteomes" id="UP001501599"/>
    </source>
</evidence>
<accession>A0ABP5MFG5</accession>
<dbReference type="InterPro" id="IPR013022">
    <property type="entry name" value="Xyl_isomerase-like_TIM-brl"/>
</dbReference>
<dbReference type="PANTHER" id="PTHR12110">
    <property type="entry name" value="HYDROXYPYRUVATE ISOMERASE"/>
    <property type="match status" value="1"/>
</dbReference>
<dbReference type="RefSeq" id="WP_344340498.1">
    <property type="nucleotide sequence ID" value="NZ_BAAAQT010000005.1"/>
</dbReference>
<name>A0ABP5MFG5_9MICO</name>
<dbReference type="PANTHER" id="PTHR12110:SF41">
    <property type="entry name" value="INOSOSE DEHYDRATASE"/>
    <property type="match status" value="1"/>
</dbReference>
<organism evidence="3 4">
    <name type="scientific">Agrococcus versicolor</name>
    <dbReference type="NCBI Taxonomy" id="501482"/>
    <lineage>
        <taxon>Bacteria</taxon>
        <taxon>Bacillati</taxon>
        <taxon>Actinomycetota</taxon>
        <taxon>Actinomycetes</taxon>
        <taxon>Micrococcales</taxon>
        <taxon>Microbacteriaceae</taxon>
        <taxon>Agrococcus</taxon>
    </lineage>
</organism>
<comment type="caution">
    <text evidence="3">The sequence shown here is derived from an EMBL/GenBank/DDBJ whole genome shotgun (WGS) entry which is preliminary data.</text>
</comment>
<evidence type="ECO:0000313" key="3">
    <source>
        <dbReference type="EMBL" id="GAA2171873.1"/>
    </source>
</evidence>
<dbReference type="Proteomes" id="UP001501599">
    <property type="component" value="Unassembled WGS sequence"/>
</dbReference>
<evidence type="ECO:0000256" key="1">
    <source>
        <dbReference type="ARBA" id="ARBA00023277"/>
    </source>
</evidence>
<keyword evidence="3" id="KW-0413">Isomerase</keyword>
<dbReference type="Gene3D" id="3.20.20.150">
    <property type="entry name" value="Divalent-metal-dependent TIM barrel enzymes"/>
    <property type="match status" value="1"/>
</dbReference>
<keyword evidence="1" id="KW-0119">Carbohydrate metabolism</keyword>
<dbReference type="SUPFAM" id="SSF51658">
    <property type="entry name" value="Xylose isomerase-like"/>
    <property type="match status" value="1"/>
</dbReference>
<dbReference type="GO" id="GO:0016853">
    <property type="term" value="F:isomerase activity"/>
    <property type="evidence" value="ECO:0007669"/>
    <property type="project" value="UniProtKB-KW"/>
</dbReference>
<gene>
    <name evidence="3" type="ORF">GCM10009846_07560</name>
</gene>